<feature type="compositionally biased region" description="Low complexity" evidence="1">
    <location>
        <begin position="16"/>
        <end position="54"/>
    </location>
</feature>
<dbReference type="AlphaFoldDB" id="A0A9N9INY9"/>
<accession>A0A9N9INY9</accession>
<feature type="non-terminal residue" evidence="2">
    <location>
        <position position="201"/>
    </location>
</feature>
<evidence type="ECO:0000256" key="1">
    <source>
        <dbReference type="SAM" id="MobiDB-lite"/>
    </source>
</evidence>
<sequence>QPQSSQANSIQPQAKQSQVNSIQSQPSQQNSNQPQPSQSNSNQNHSQPSPNPNSGDVKPTSNYVPLPRETSIPPKPANSQKKIPITKHYTSTADVCSDNPHCKTDGKTETIEDKGYHITTIIPPGYDSSTITAFVTRVVTVTVTVYVPGYTSTITDYKNGEPISYETYYPPSTKIILETVTSVAPADFAFEESKARKLGHY</sequence>
<comment type="caution">
    <text evidence="2">The sequence shown here is derived from an EMBL/GenBank/DDBJ whole genome shotgun (WGS) entry which is preliminary data.</text>
</comment>
<name>A0A9N9INY9_9GLOM</name>
<proteinExistence type="predicted"/>
<dbReference type="Proteomes" id="UP000789396">
    <property type="component" value="Unassembled WGS sequence"/>
</dbReference>
<feature type="compositionally biased region" description="Polar residues" evidence="1">
    <location>
        <begin position="1"/>
        <end position="15"/>
    </location>
</feature>
<evidence type="ECO:0000313" key="2">
    <source>
        <dbReference type="EMBL" id="CAG8743584.1"/>
    </source>
</evidence>
<keyword evidence="3" id="KW-1185">Reference proteome</keyword>
<protein>
    <submittedName>
        <fullName evidence="2">8544_t:CDS:1</fullName>
    </submittedName>
</protein>
<feature type="region of interest" description="Disordered" evidence="1">
    <location>
        <begin position="1"/>
        <end position="84"/>
    </location>
</feature>
<dbReference type="OrthoDB" id="2447385at2759"/>
<evidence type="ECO:0000313" key="3">
    <source>
        <dbReference type="Proteomes" id="UP000789396"/>
    </source>
</evidence>
<reference evidence="2" key="1">
    <citation type="submission" date="2021-06" db="EMBL/GenBank/DDBJ databases">
        <authorList>
            <person name="Kallberg Y."/>
            <person name="Tangrot J."/>
            <person name="Rosling A."/>
        </authorList>
    </citation>
    <scope>NUCLEOTIDE SEQUENCE</scope>
    <source>
        <strain evidence="2">IN212</strain>
    </source>
</reference>
<gene>
    <name evidence="2" type="ORF">RFULGI_LOCUS13064</name>
</gene>
<feature type="non-terminal residue" evidence="2">
    <location>
        <position position="1"/>
    </location>
</feature>
<dbReference type="EMBL" id="CAJVPZ010033124">
    <property type="protein sequence ID" value="CAG8743584.1"/>
    <property type="molecule type" value="Genomic_DNA"/>
</dbReference>
<organism evidence="2 3">
    <name type="scientific">Racocetra fulgida</name>
    <dbReference type="NCBI Taxonomy" id="60492"/>
    <lineage>
        <taxon>Eukaryota</taxon>
        <taxon>Fungi</taxon>
        <taxon>Fungi incertae sedis</taxon>
        <taxon>Mucoromycota</taxon>
        <taxon>Glomeromycotina</taxon>
        <taxon>Glomeromycetes</taxon>
        <taxon>Diversisporales</taxon>
        <taxon>Gigasporaceae</taxon>
        <taxon>Racocetra</taxon>
    </lineage>
</organism>